<gene>
    <name evidence="5" type="ORF">ACHAWO_010886</name>
</gene>
<proteinExistence type="predicted"/>
<reference evidence="5 6" key="1">
    <citation type="submission" date="2024-10" db="EMBL/GenBank/DDBJ databases">
        <title>Updated reference genomes for cyclostephanoid diatoms.</title>
        <authorList>
            <person name="Roberts W.R."/>
            <person name="Alverson A.J."/>
        </authorList>
    </citation>
    <scope>NUCLEOTIDE SEQUENCE [LARGE SCALE GENOMIC DNA]</scope>
    <source>
        <strain evidence="5 6">AJA010-31</strain>
    </source>
</reference>
<feature type="region of interest" description="Disordered" evidence="2">
    <location>
        <begin position="71"/>
        <end position="90"/>
    </location>
</feature>
<dbReference type="Proteomes" id="UP001530400">
    <property type="component" value="Unassembled WGS sequence"/>
</dbReference>
<accession>A0ABD3PTH5</accession>
<keyword evidence="1" id="KW-0175">Coiled coil</keyword>
<feature type="transmembrane region" description="Helical" evidence="3">
    <location>
        <begin position="604"/>
        <end position="627"/>
    </location>
</feature>
<name>A0ABD3PTH5_9STRA</name>
<dbReference type="EMBL" id="JALLPJ020000480">
    <property type="protein sequence ID" value="KAL3790889.1"/>
    <property type="molecule type" value="Genomic_DNA"/>
</dbReference>
<evidence type="ECO:0000313" key="6">
    <source>
        <dbReference type="Proteomes" id="UP001530400"/>
    </source>
</evidence>
<keyword evidence="3" id="KW-0472">Membrane</keyword>
<evidence type="ECO:0000256" key="2">
    <source>
        <dbReference type="SAM" id="MobiDB-lite"/>
    </source>
</evidence>
<keyword evidence="3" id="KW-0812">Transmembrane</keyword>
<evidence type="ECO:0000313" key="5">
    <source>
        <dbReference type="EMBL" id="KAL3790889.1"/>
    </source>
</evidence>
<feature type="compositionally biased region" description="Polar residues" evidence="2">
    <location>
        <begin position="72"/>
        <end position="84"/>
    </location>
</feature>
<keyword evidence="6" id="KW-1185">Reference proteome</keyword>
<dbReference type="AlphaFoldDB" id="A0ABD3PTH5"/>
<feature type="signal peptide" evidence="4">
    <location>
        <begin position="1"/>
        <end position="24"/>
    </location>
</feature>
<evidence type="ECO:0000256" key="3">
    <source>
        <dbReference type="SAM" id="Phobius"/>
    </source>
</evidence>
<evidence type="ECO:0000256" key="4">
    <source>
        <dbReference type="SAM" id="SignalP"/>
    </source>
</evidence>
<protein>
    <submittedName>
        <fullName evidence="5">Uncharacterized protein</fullName>
    </submittedName>
</protein>
<feature type="coiled-coil region" evidence="1">
    <location>
        <begin position="150"/>
        <end position="211"/>
    </location>
</feature>
<organism evidence="5 6">
    <name type="scientific">Cyclotella atomus</name>
    <dbReference type="NCBI Taxonomy" id="382360"/>
    <lineage>
        <taxon>Eukaryota</taxon>
        <taxon>Sar</taxon>
        <taxon>Stramenopiles</taxon>
        <taxon>Ochrophyta</taxon>
        <taxon>Bacillariophyta</taxon>
        <taxon>Coscinodiscophyceae</taxon>
        <taxon>Thalassiosirophycidae</taxon>
        <taxon>Stephanodiscales</taxon>
        <taxon>Stephanodiscaceae</taxon>
        <taxon>Cyclotella</taxon>
    </lineage>
</organism>
<feature type="chain" id="PRO_5044762630" evidence="4">
    <location>
        <begin position="25"/>
        <end position="682"/>
    </location>
</feature>
<evidence type="ECO:0000256" key="1">
    <source>
        <dbReference type="SAM" id="Coils"/>
    </source>
</evidence>
<keyword evidence="4" id="KW-0732">Signal</keyword>
<keyword evidence="3" id="KW-1133">Transmembrane helix</keyword>
<comment type="caution">
    <text evidence="5">The sequence shown here is derived from an EMBL/GenBank/DDBJ whole genome shotgun (WGS) entry which is preliminary data.</text>
</comment>
<sequence>MKLALAKCSNSLLVLLFLATGATAKTNMPWGFVDVSPIIDCNQVLPEQQAFRHSPLFMSPSRARIKSKLQKLKNNQSPTHTHQLTGEPAGITPSIGLWKEFRRRLRVRRQQPLKDTLDYTKLSFLLKSEGRRRKKIKERLKKLGYKFSLKKDGKVELENTNAQLVDEEEDEYNQYSLDGLRATAGVLRTRIRLKQDELKELEVLMKDVVREMRMEGFLDKKQTDKEVEVRKVTDTMTTISTTLGNGGMMGEDELYALNDQWKNKAYNTEQISNDESNEDERDDDELVYEFQLDLMKTRATEIQSQILLDRVKLQRLERRILCCESTELGLLERAVGNTLDTLNESEFLADPIAVIRQRARKFTTTFGESSSVLFRRIDRESYTSDAKERDLESLSDFVVKETSAGIRIVGNLLSNPSQLTQLIDPETPTLIPHVPAILTRLDRLESHVTPILNRVLNNKQHLKTIEPYLPEILERFDDIEPHLPWILDNIDVLAPYTGLLLKHIDELLLYAAVDEYEAGGDSKDNYAFAEQLLPYLEVYVSQLDLVGPHLPLLRPHLPLLLKHNRIKILSPHVGKLFAKGYQDLSGMLMIVQTLKLFSPNNLHFLYLLFTLASANMDILLFYFGWALRIPLVPRMFFSFPGSPGTVSFLANRLPKRLVRGRCSDVSCYVDGDYGGDWNKLSK</sequence>